<keyword evidence="2" id="KW-1185">Reference proteome</keyword>
<dbReference type="Proteomes" id="UP000197468">
    <property type="component" value="Unassembled WGS sequence"/>
</dbReference>
<dbReference type="EMBL" id="NIOF01000001">
    <property type="protein sequence ID" value="OWQ93954.1"/>
    <property type="molecule type" value="Genomic_DNA"/>
</dbReference>
<organism evidence="1 2">
    <name type="scientific">Roseateles aquatilis</name>
    <dbReference type="NCBI Taxonomy" id="431061"/>
    <lineage>
        <taxon>Bacteria</taxon>
        <taxon>Pseudomonadati</taxon>
        <taxon>Pseudomonadota</taxon>
        <taxon>Betaproteobacteria</taxon>
        <taxon>Burkholderiales</taxon>
        <taxon>Sphaerotilaceae</taxon>
        <taxon>Roseateles</taxon>
    </lineage>
</organism>
<accession>A0A246JMS5</accession>
<evidence type="ECO:0000313" key="1">
    <source>
        <dbReference type="EMBL" id="OWQ93954.1"/>
    </source>
</evidence>
<comment type="caution">
    <text evidence="1">The sequence shown here is derived from an EMBL/GenBank/DDBJ whole genome shotgun (WGS) entry which is preliminary data.</text>
</comment>
<evidence type="ECO:0000313" key="2">
    <source>
        <dbReference type="Proteomes" id="UP000197468"/>
    </source>
</evidence>
<protein>
    <submittedName>
        <fullName evidence="1">Atrophin-1 multi-domain protein</fullName>
    </submittedName>
</protein>
<dbReference type="AlphaFoldDB" id="A0A246JMS5"/>
<sequence length="471" mass="49944">MPTGETAAQTAPPTVPAPAYGTFGAPFAAYSPWNLLPVDPVLGSFVIPTSQYYPTLAEGTWSTGAFKAAVTDTAVTVYPLAGQQGVWDPDMEAYRPTVTIPRWPAGVMPASGSDGHADIVDEAMGIVHSFFQLRQDTGGQWRAAQYAWAPLAGRGFGEPAHYYMGARAVGVPAIGGIIRKSEIDDGLPYYRHALAMSLTFNGLSAATPYIFPATSADANAASTNTGGIPQGALVMLPPDFDTSSIQSLKLRKVAETLKRYGAYVVDRNTGTPYVIYVENGSNFNLMPGGWDNETATQLDRIRQALRQVTNVSGWQDGNGQPVIPEQRLNLLSMRGQWSPQRGSPIGVFDTWKQAVVFPAASADVVQVNYSSRVISSVAWAKPVAGVSYRLTARATGGGRLKLQLYSSAGARLFDSGELADGASVDFAWPDGAALRTALYAYSGAAGTQSTVGGTLISNQPLTQTSGKVLMK</sequence>
<gene>
    <name evidence="1" type="ORF">CDN99_03805</name>
</gene>
<dbReference type="OrthoDB" id="9122506at2"/>
<reference evidence="1 2" key="1">
    <citation type="journal article" date="2008" name="Int. J. Syst. Evol. Microbiol.">
        <title>Description of Roseateles aquatilis sp. nov. and Roseateles terrae sp. nov., in the class Betaproteobacteria, and emended description of the genus Roseateles.</title>
        <authorList>
            <person name="Gomila M."/>
            <person name="Bowien B."/>
            <person name="Falsen E."/>
            <person name="Moore E.R."/>
            <person name="Lalucat J."/>
        </authorList>
    </citation>
    <scope>NUCLEOTIDE SEQUENCE [LARGE SCALE GENOMIC DNA]</scope>
    <source>
        <strain evidence="1 2">CCUG 48205</strain>
    </source>
</reference>
<proteinExistence type="predicted"/>
<name>A0A246JMS5_9BURK</name>